<reference evidence="1" key="1">
    <citation type="submission" date="2020-04" db="EMBL/GenBank/DDBJ databases">
        <authorList>
            <person name="Broberg M."/>
        </authorList>
    </citation>
    <scope>NUCLEOTIDE SEQUENCE</scope>
</reference>
<accession>A0ACA9T955</accession>
<sequence>MRLPLINAVVAFGLISTGLGAGIPVIPGESPSSDIIDGLKPMSAQACYYEKAVGCSKGGHCFRQCGEPKGNGNWCWTVTSSNGWKKCKNDASTTDAAAEIARIAVAAVNIHKRGWLHCVVLDARYTYIGWVRKTPQFNYKDLLGPRPSMFTFDLTIRLDSYSVLLLDNILPSQVRDGFTLND</sequence>
<evidence type="ECO:0000313" key="1">
    <source>
        <dbReference type="EMBL" id="CAG9937248.1"/>
    </source>
</evidence>
<keyword evidence="2" id="KW-1185">Reference proteome</keyword>
<protein>
    <submittedName>
        <fullName evidence="1">Uncharacterized protein</fullName>
    </submittedName>
</protein>
<name>A0ACA9T955_BIOOC</name>
<comment type="caution">
    <text evidence="1">The sequence shown here is derived from an EMBL/GenBank/DDBJ whole genome shotgun (WGS) entry which is preliminary data.</text>
</comment>
<proteinExistence type="predicted"/>
<dbReference type="Proteomes" id="UP000836387">
    <property type="component" value="Unassembled WGS sequence"/>
</dbReference>
<gene>
    <name evidence="1" type="ORF">CRV2_00004434</name>
</gene>
<dbReference type="EMBL" id="CADEHS020000001">
    <property type="protein sequence ID" value="CAG9937248.1"/>
    <property type="molecule type" value="Genomic_DNA"/>
</dbReference>
<organism evidence="1 2">
    <name type="scientific">Clonostachys rosea f. rosea IK726</name>
    <dbReference type="NCBI Taxonomy" id="1349383"/>
    <lineage>
        <taxon>Eukaryota</taxon>
        <taxon>Fungi</taxon>
        <taxon>Dikarya</taxon>
        <taxon>Ascomycota</taxon>
        <taxon>Pezizomycotina</taxon>
        <taxon>Sordariomycetes</taxon>
        <taxon>Hypocreomycetidae</taxon>
        <taxon>Hypocreales</taxon>
        <taxon>Bionectriaceae</taxon>
        <taxon>Clonostachys</taxon>
    </lineage>
</organism>
<evidence type="ECO:0000313" key="2">
    <source>
        <dbReference type="Proteomes" id="UP000836387"/>
    </source>
</evidence>
<reference evidence="1" key="2">
    <citation type="submission" date="2021-10" db="EMBL/GenBank/DDBJ databases">
        <authorList>
            <person name="Piombo E."/>
        </authorList>
    </citation>
    <scope>NUCLEOTIDE SEQUENCE</scope>
</reference>